<gene>
    <name evidence="1" type="ORF">DYB36_006974</name>
</gene>
<evidence type="ECO:0000313" key="1">
    <source>
        <dbReference type="EMBL" id="RHY04663.1"/>
    </source>
</evidence>
<protein>
    <submittedName>
        <fullName evidence="1">Uncharacterized protein</fullName>
    </submittedName>
</protein>
<dbReference type="Proteomes" id="UP000265427">
    <property type="component" value="Unassembled WGS sequence"/>
</dbReference>
<accession>A0A397AA38</accession>
<reference evidence="1 2" key="1">
    <citation type="submission" date="2018-08" db="EMBL/GenBank/DDBJ databases">
        <title>Aphanomyces genome sequencing and annotation.</title>
        <authorList>
            <person name="Minardi D."/>
            <person name="Oidtmann B."/>
            <person name="Van Der Giezen M."/>
            <person name="Studholme D.J."/>
        </authorList>
    </citation>
    <scope>NUCLEOTIDE SEQUENCE [LARGE SCALE GENOMIC DNA]</scope>
    <source>
        <strain evidence="1 2">Kv</strain>
    </source>
</reference>
<comment type="caution">
    <text evidence="1">The sequence shown here is derived from an EMBL/GenBank/DDBJ whole genome shotgun (WGS) entry which is preliminary data.</text>
</comment>
<dbReference type="EMBL" id="QUSZ01006762">
    <property type="protein sequence ID" value="RHY04663.1"/>
    <property type="molecule type" value="Genomic_DNA"/>
</dbReference>
<sequence length="135" mass="13629">MLWAPSLVLASPFLLFVPGGPSLALGGLSLMQGGPSFVEASQCTSLVLSAASMVLVSLRSSFVQGGGPSLVPWSRVFVLKSLCPFLVPGSPSLVPGSPSLVPGSPSLVPGSPSLGLPSLVQGGLSLVLMCPLFVW</sequence>
<organism evidence="1 2">
    <name type="scientific">Aphanomyces astaci</name>
    <name type="common">Crayfish plague agent</name>
    <dbReference type="NCBI Taxonomy" id="112090"/>
    <lineage>
        <taxon>Eukaryota</taxon>
        <taxon>Sar</taxon>
        <taxon>Stramenopiles</taxon>
        <taxon>Oomycota</taxon>
        <taxon>Saprolegniomycetes</taxon>
        <taxon>Saprolegniales</taxon>
        <taxon>Verrucalvaceae</taxon>
        <taxon>Aphanomyces</taxon>
    </lineage>
</organism>
<name>A0A397AA38_APHAT</name>
<dbReference type="AlphaFoldDB" id="A0A397AA38"/>
<evidence type="ECO:0000313" key="2">
    <source>
        <dbReference type="Proteomes" id="UP000265427"/>
    </source>
</evidence>
<proteinExistence type="predicted"/>